<evidence type="ECO:0000256" key="6">
    <source>
        <dbReference type="ARBA" id="ARBA00022691"/>
    </source>
</evidence>
<proteinExistence type="inferred from homology"/>
<dbReference type="PROSITE" id="PS50123">
    <property type="entry name" value="CHER"/>
    <property type="match status" value="1"/>
</dbReference>
<dbReference type="InterPro" id="IPR008248">
    <property type="entry name" value="CheB-like"/>
</dbReference>
<evidence type="ECO:0000256" key="1">
    <source>
        <dbReference type="ARBA" id="ARBA00001541"/>
    </source>
</evidence>
<keyword evidence="6" id="KW-0949">S-adenosyl-L-methionine</keyword>
<dbReference type="InterPro" id="IPR000780">
    <property type="entry name" value="CheR_MeTrfase"/>
</dbReference>
<dbReference type="SMART" id="SM00448">
    <property type="entry name" value="REC"/>
    <property type="match status" value="2"/>
</dbReference>
<dbReference type="GO" id="GO:0050568">
    <property type="term" value="F:protein-glutamine glutaminase activity"/>
    <property type="evidence" value="ECO:0007669"/>
    <property type="project" value="UniProtKB-UniRule"/>
</dbReference>
<dbReference type="GO" id="GO:0008983">
    <property type="term" value="F:protein-glutamate O-methyltransferase activity"/>
    <property type="evidence" value="ECO:0007669"/>
    <property type="project" value="UniProtKB-EC"/>
</dbReference>
<dbReference type="Pfam" id="PF01739">
    <property type="entry name" value="CheR"/>
    <property type="match status" value="1"/>
</dbReference>
<keyword evidence="16" id="KW-1185">Reference proteome</keyword>
<comment type="catalytic activity">
    <reaction evidence="9">
        <text>L-glutaminyl-[protein] + H2O = L-glutamyl-[protein] + NH4(+)</text>
        <dbReference type="Rhea" id="RHEA:16441"/>
        <dbReference type="Rhea" id="RHEA-COMP:10207"/>
        <dbReference type="Rhea" id="RHEA-COMP:10208"/>
        <dbReference type="ChEBI" id="CHEBI:15377"/>
        <dbReference type="ChEBI" id="CHEBI:28938"/>
        <dbReference type="ChEBI" id="CHEBI:29973"/>
        <dbReference type="ChEBI" id="CHEBI:30011"/>
        <dbReference type="EC" id="3.5.1.44"/>
    </reaction>
</comment>
<protein>
    <recommendedName>
        <fullName evidence="9">Protein-glutamate methylesterase/protein-glutamine glutaminase</fullName>
        <ecNumber evidence="9">3.1.1.61</ecNumber>
        <ecNumber evidence="9">3.5.1.44</ecNumber>
    </recommendedName>
</protein>
<dbReference type="GO" id="GO:0005737">
    <property type="term" value="C:cytoplasm"/>
    <property type="evidence" value="ECO:0007669"/>
    <property type="project" value="UniProtKB-SubCell"/>
</dbReference>
<dbReference type="GO" id="GO:0006935">
    <property type="term" value="P:chemotaxis"/>
    <property type="evidence" value="ECO:0007669"/>
    <property type="project" value="UniProtKB-UniRule"/>
</dbReference>
<name>A0A4P2VLR6_FLUSA</name>
<evidence type="ECO:0000259" key="12">
    <source>
        <dbReference type="PROSITE" id="PS50110"/>
    </source>
</evidence>
<dbReference type="PANTHER" id="PTHR42872">
    <property type="entry name" value="PROTEIN-GLUTAMATE METHYLESTERASE/PROTEIN-GLUTAMINE GLUTAMINASE"/>
    <property type="match status" value="1"/>
</dbReference>
<dbReference type="Gene3D" id="3.40.50.150">
    <property type="entry name" value="Vaccinia Virus protein VP39"/>
    <property type="match status" value="1"/>
</dbReference>
<comment type="PTM">
    <text evidence="9">Phosphorylated by CheA. Phosphorylation of the N-terminal regulatory domain activates the methylesterase activity.</text>
</comment>
<evidence type="ECO:0000259" key="14">
    <source>
        <dbReference type="PROSITE" id="PS50123"/>
    </source>
</evidence>
<evidence type="ECO:0000256" key="8">
    <source>
        <dbReference type="ARBA" id="ARBA00048267"/>
    </source>
</evidence>
<dbReference type="SUPFAM" id="SSF53335">
    <property type="entry name" value="S-adenosyl-L-methionine-dependent methyltransferases"/>
    <property type="match status" value="1"/>
</dbReference>
<dbReference type="Pfam" id="PF03705">
    <property type="entry name" value="CheR_N"/>
    <property type="match status" value="1"/>
</dbReference>
<dbReference type="EC" id="3.1.1.61" evidence="9"/>
<comment type="subcellular location">
    <subcellularLocation>
        <location evidence="9">Cytoplasm</location>
    </subcellularLocation>
</comment>
<feature type="domain" description="Response regulatory" evidence="12">
    <location>
        <begin position="443"/>
        <end position="560"/>
    </location>
</feature>
<evidence type="ECO:0000256" key="9">
    <source>
        <dbReference type="HAMAP-Rule" id="MF_00099"/>
    </source>
</evidence>
<comment type="catalytic activity">
    <reaction evidence="1">
        <text>L-glutamyl-[protein] + S-adenosyl-L-methionine = [protein]-L-glutamate 5-O-methyl ester + S-adenosyl-L-homocysteine</text>
        <dbReference type="Rhea" id="RHEA:24452"/>
        <dbReference type="Rhea" id="RHEA-COMP:10208"/>
        <dbReference type="Rhea" id="RHEA-COMP:10311"/>
        <dbReference type="ChEBI" id="CHEBI:29973"/>
        <dbReference type="ChEBI" id="CHEBI:57856"/>
        <dbReference type="ChEBI" id="CHEBI:59789"/>
        <dbReference type="ChEBI" id="CHEBI:82795"/>
        <dbReference type="EC" id="2.1.1.80"/>
    </reaction>
</comment>
<dbReference type="NCBIfam" id="NF001965">
    <property type="entry name" value="PRK00742.1"/>
    <property type="match status" value="1"/>
</dbReference>
<feature type="domain" description="CheR-type methyltransferase" evidence="14">
    <location>
        <begin position="12"/>
        <end position="257"/>
    </location>
</feature>
<evidence type="ECO:0000256" key="11">
    <source>
        <dbReference type="PROSITE-ProRule" id="PRU00169"/>
    </source>
</evidence>
<evidence type="ECO:0000256" key="3">
    <source>
        <dbReference type="ARBA" id="ARBA00022500"/>
    </source>
</evidence>
<feature type="modified residue" description="4-aspartylphosphate" evidence="9 11">
    <location>
        <position position="494"/>
    </location>
</feature>
<dbReference type="GO" id="GO:0032259">
    <property type="term" value="P:methylation"/>
    <property type="evidence" value="ECO:0007669"/>
    <property type="project" value="UniProtKB-KW"/>
</dbReference>
<keyword evidence="9 11" id="KW-0597">Phosphoprotein</keyword>
<dbReference type="Gene3D" id="3.40.50.2300">
    <property type="match status" value="2"/>
</dbReference>
<keyword evidence="7 9" id="KW-0378">Hydrolase</keyword>
<feature type="active site" evidence="9 10">
    <location>
        <position position="721"/>
    </location>
</feature>
<dbReference type="InterPro" id="IPR022642">
    <property type="entry name" value="CheR_C"/>
</dbReference>
<feature type="active site" evidence="9 10">
    <location>
        <position position="625"/>
    </location>
</feature>
<reference evidence="15 16" key="1">
    <citation type="submission" date="2018-12" db="EMBL/GenBank/DDBJ databases">
        <title>Rubrispira sanarue gen. nov., sp., nov., a member of the order Silvanigrellales, isolated from a brackish lake in Hamamatsu Japan.</title>
        <authorList>
            <person name="Maejima Y."/>
            <person name="Iino T."/>
            <person name="Muraguchi Y."/>
            <person name="Fukuda K."/>
            <person name="Nojiri H."/>
            <person name="Ohkuma M."/>
            <person name="Moriuchi R."/>
            <person name="Dohra H."/>
            <person name="Kimbara K."/>
            <person name="Shintani M."/>
        </authorList>
    </citation>
    <scope>NUCLEOTIDE SEQUENCE [LARGE SCALE GENOMIC DNA]</scope>
    <source>
        <strain evidence="15 16">RF1110005</strain>
    </source>
</reference>
<dbReference type="SUPFAM" id="SSF52172">
    <property type="entry name" value="CheY-like"/>
    <property type="match status" value="2"/>
</dbReference>
<keyword evidence="4" id="KW-0489">Methyltransferase</keyword>
<feature type="modified residue" description="4-aspartylphosphate" evidence="11">
    <location>
        <position position="348"/>
    </location>
</feature>
<evidence type="ECO:0000313" key="15">
    <source>
        <dbReference type="EMBL" id="BBH54313.1"/>
    </source>
</evidence>
<feature type="domain" description="Response regulatory" evidence="12">
    <location>
        <begin position="296"/>
        <end position="415"/>
    </location>
</feature>
<dbReference type="CDD" id="cd16432">
    <property type="entry name" value="CheB_Rec"/>
    <property type="match status" value="1"/>
</dbReference>
<evidence type="ECO:0000256" key="4">
    <source>
        <dbReference type="ARBA" id="ARBA00022603"/>
    </source>
</evidence>
<dbReference type="EMBL" id="AP019368">
    <property type="protein sequence ID" value="BBH54313.1"/>
    <property type="molecule type" value="Genomic_DNA"/>
</dbReference>
<dbReference type="Pfam" id="PF00072">
    <property type="entry name" value="Response_reg"/>
    <property type="match status" value="2"/>
</dbReference>
<dbReference type="AlphaFoldDB" id="A0A4P2VLR6"/>
<dbReference type="InterPro" id="IPR022641">
    <property type="entry name" value="CheR_N"/>
</dbReference>
<dbReference type="PRINTS" id="PR00996">
    <property type="entry name" value="CHERMTFRASE"/>
</dbReference>
<dbReference type="InterPro" id="IPR029063">
    <property type="entry name" value="SAM-dependent_MTases_sf"/>
</dbReference>
<evidence type="ECO:0000256" key="2">
    <source>
        <dbReference type="ARBA" id="ARBA00022490"/>
    </source>
</evidence>
<organism evidence="15 16">
    <name type="scientific">Fluviispira sanaruensis</name>
    <dbReference type="NCBI Taxonomy" id="2493639"/>
    <lineage>
        <taxon>Bacteria</taxon>
        <taxon>Pseudomonadati</taxon>
        <taxon>Bdellovibrionota</taxon>
        <taxon>Oligoflexia</taxon>
        <taxon>Silvanigrellales</taxon>
        <taxon>Silvanigrellaceae</taxon>
        <taxon>Fluviispira</taxon>
    </lineage>
</organism>
<dbReference type="SMART" id="SM00138">
    <property type="entry name" value="MeTrc"/>
    <property type="match status" value="1"/>
</dbReference>
<keyword evidence="5" id="KW-0808">Transferase</keyword>
<feature type="active site" evidence="9 10">
    <location>
        <position position="599"/>
    </location>
</feature>
<dbReference type="Gene3D" id="3.40.50.180">
    <property type="entry name" value="Methylesterase CheB, C-terminal domain"/>
    <property type="match status" value="1"/>
</dbReference>
<dbReference type="Pfam" id="PF01339">
    <property type="entry name" value="CheB_methylest"/>
    <property type="match status" value="1"/>
</dbReference>
<accession>A0A4P2VLR6</accession>
<comment type="function">
    <text evidence="9">Involved in chemotaxis. Part of a chemotaxis signal transduction system that modulates chemotaxis in response to various stimuli. Catalyzes the demethylation of specific methylglutamate residues introduced into the chemoreceptors (methyl-accepting chemotaxis proteins or MCP) by CheR. Also mediates the irreversible deamidation of specific glutamine residues to glutamic acid.</text>
</comment>
<dbReference type="SUPFAM" id="SSF47757">
    <property type="entry name" value="Chemotaxis receptor methyltransferase CheR, N-terminal domain"/>
    <property type="match status" value="1"/>
</dbReference>
<dbReference type="InterPro" id="IPR036804">
    <property type="entry name" value="CheR_N_sf"/>
</dbReference>
<dbReference type="SUPFAM" id="SSF52738">
    <property type="entry name" value="Methylesterase CheB, C-terminal domain"/>
    <property type="match status" value="1"/>
</dbReference>
<comment type="domain">
    <text evidence="9">Contains a C-terminal catalytic domain, and an N-terminal region which modulates catalytic activity.</text>
</comment>
<keyword evidence="2 9" id="KW-0963">Cytoplasm</keyword>
<feature type="domain" description="CheB-type methylesterase" evidence="13">
    <location>
        <begin position="587"/>
        <end position="779"/>
    </location>
</feature>
<dbReference type="KEGG" id="sbf:JCM31447_27770"/>
<dbReference type="CDD" id="cd17541">
    <property type="entry name" value="REC_CheB-like"/>
    <property type="match status" value="1"/>
</dbReference>
<dbReference type="Proteomes" id="UP000291236">
    <property type="component" value="Chromosome"/>
</dbReference>
<dbReference type="PROSITE" id="PS50122">
    <property type="entry name" value="CHEB"/>
    <property type="match status" value="1"/>
</dbReference>
<dbReference type="InterPro" id="IPR001789">
    <property type="entry name" value="Sig_transdc_resp-reg_receiver"/>
</dbReference>
<comment type="similarity">
    <text evidence="9">Belongs to the CheB family.</text>
</comment>
<evidence type="ECO:0000256" key="7">
    <source>
        <dbReference type="ARBA" id="ARBA00022801"/>
    </source>
</evidence>
<dbReference type="HAMAP" id="MF_00099">
    <property type="entry name" value="CheB_chemtxs"/>
    <property type="match status" value="1"/>
</dbReference>
<comment type="catalytic activity">
    <reaction evidence="8 9">
        <text>[protein]-L-glutamate 5-O-methyl ester + H2O = L-glutamyl-[protein] + methanol + H(+)</text>
        <dbReference type="Rhea" id="RHEA:23236"/>
        <dbReference type="Rhea" id="RHEA-COMP:10208"/>
        <dbReference type="Rhea" id="RHEA-COMP:10311"/>
        <dbReference type="ChEBI" id="CHEBI:15377"/>
        <dbReference type="ChEBI" id="CHEBI:15378"/>
        <dbReference type="ChEBI" id="CHEBI:17790"/>
        <dbReference type="ChEBI" id="CHEBI:29973"/>
        <dbReference type="ChEBI" id="CHEBI:82795"/>
        <dbReference type="EC" id="3.1.1.61"/>
    </reaction>
</comment>
<dbReference type="Gene3D" id="1.10.155.10">
    <property type="entry name" value="Chemotaxis receptor methyltransferase CheR, N-terminal domain"/>
    <property type="match status" value="1"/>
</dbReference>
<dbReference type="PROSITE" id="PS50110">
    <property type="entry name" value="RESPONSE_REGULATORY"/>
    <property type="match status" value="2"/>
</dbReference>
<dbReference type="CDD" id="cd02440">
    <property type="entry name" value="AdoMet_MTases"/>
    <property type="match status" value="1"/>
</dbReference>
<dbReference type="EC" id="3.5.1.44" evidence="9"/>
<dbReference type="InterPro" id="IPR035909">
    <property type="entry name" value="CheB_C"/>
</dbReference>
<sequence length="788" mass="89560">MEQAEELIIHGILKLTHAETGMVLTEENKNMLESRIKKRMINLGIDTLYQYDLYLKKNLEAEKPSLISLLTTHHSYFFREYFHFEEIETKYLDSLLEKNNQQELQIWSAACSQGQEPYSIAMLMEKLKKQKKYSNLNYKILASDIDQESINFAKNGVYYFKDIEKIPKVYITGNWQRGIGELSPYVKIKDHIKQKIEFKKINLLDSMSLFSNKIFDIIFCRNVLIYFNTDQINKIIKSILKYLKPNGILILGISESINKNELMLNLIDKSIYMHLEFTNSLSEEEIIAIPEKKLIRVFCIDDSVTILRQLERILTNERGFKIVGTASSAAEARCSISNLPTIDVVILDLYLPDESGIDYLKSIPNIDKHPPVLIMSSVERDSNQMALEALKYGAVDYVEKIGLENIKKLSDELCFKIETIYIENKDNNKIIQKNTHSKKEKIKILIVEDSETIRYQIKKMLSANNDLEVIAELSDPLLIEETIEKYKPDVLTLDIKLPKMNGVEVLKKLIPKRKIPTIIVSSLNMNEGSLVMDALAYGAVDYFQKPELARMEEEANILIEKILNAKNARIRVYDKKGTAKSKSQTGIVDKNFLICIGSSTGGTEAIKYILQDLPENIPPILIVQHIPKIFSAAFAQSLNALCPFEVVEAKNNDIIYANKVYIAPGSFQMKVERIQDKLVIKIFDSTNGLIHRPSIDVLFHSVANLGLRKTMGIILTGMGSDGAKGLKHLKETGAITIAQNEASCVIFGMPKEAINLNAVDYIEPLESISNRITNIISSKQQSARIIKN</sequence>
<gene>
    <name evidence="9" type="primary">cheB</name>
    <name evidence="15" type="ORF">JCM31447_27770</name>
</gene>
<dbReference type="GO" id="GO:0008984">
    <property type="term" value="F:protein-glutamate methylesterase activity"/>
    <property type="evidence" value="ECO:0007669"/>
    <property type="project" value="UniProtKB-UniRule"/>
</dbReference>
<keyword evidence="3 9" id="KW-0145">Chemotaxis</keyword>
<dbReference type="PANTHER" id="PTHR42872:SF6">
    <property type="entry name" value="PROTEIN-GLUTAMATE METHYLESTERASE_PROTEIN-GLUTAMINE GLUTAMINASE"/>
    <property type="match status" value="1"/>
</dbReference>
<evidence type="ECO:0000259" key="13">
    <source>
        <dbReference type="PROSITE" id="PS50122"/>
    </source>
</evidence>
<dbReference type="InterPro" id="IPR000673">
    <property type="entry name" value="Sig_transdc_resp-reg_Me-estase"/>
</dbReference>
<dbReference type="InterPro" id="IPR011006">
    <property type="entry name" value="CheY-like_superfamily"/>
</dbReference>
<dbReference type="GO" id="GO:0000156">
    <property type="term" value="F:phosphorelay response regulator activity"/>
    <property type="evidence" value="ECO:0007669"/>
    <property type="project" value="InterPro"/>
</dbReference>
<evidence type="ECO:0000313" key="16">
    <source>
        <dbReference type="Proteomes" id="UP000291236"/>
    </source>
</evidence>
<evidence type="ECO:0000256" key="5">
    <source>
        <dbReference type="ARBA" id="ARBA00022679"/>
    </source>
</evidence>
<dbReference type="RefSeq" id="WP_172603960.1">
    <property type="nucleotide sequence ID" value="NZ_AP019368.1"/>
</dbReference>
<evidence type="ECO:0000256" key="10">
    <source>
        <dbReference type="PROSITE-ProRule" id="PRU00050"/>
    </source>
</evidence>